<dbReference type="Proteomes" id="UP000005222">
    <property type="component" value="Chromosome L"/>
</dbReference>
<dbReference type="eggNOG" id="ENOG502SEXP">
    <property type="taxonomic scope" value="Eukaryota"/>
</dbReference>
<gene>
    <name evidence="1" type="primary">Piso0_003842</name>
    <name evidence="1" type="ORF">GNLVRS01_PISO0K03772g</name>
    <name evidence="2" type="ORF">GNLVRS01_PISO0L03773g</name>
</gene>
<evidence type="ECO:0000313" key="3">
    <source>
        <dbReference type="Proteomes" id="UP000005222"/>
    </source>
</evidence>
<evidence type="ECO:0000313" key="1">
    <source>
        <dbReference type="EMBL" id="CCE83270.1"/>
    </source>
</evidence>
<dbReference type="HOGENOM" id="CLU_637768_0_0_1"/>
<accession>G8Y9N7</accession>
<keyword evidence="3" id="KW-1185">Reference proteome</keyword>
<proteinExistence type="predicted"/>
<name>G8Y9N7_PICSO</name>
<dbReference type="EMBL" id="FO082049">
    <property type="protein sequence ID" value="CCE83270.1"/>
    <property type="molecule type" value="Genomic_DNA"/>
</dbReference>
<reference evidence="1" key="1">
    <citation type="submission" date="2011-10" db="EMBL/GenBank/DDBJ databases">
        <authorList>
            <person name="Genoscope - CEA"/>
        </authorList>
    </citation>
    <scope>NUCLEOTIDE SEQUENCE</scope>
</reference>
<reference evidence="3" key="2">
    <citation type="journal article" date="2012" name="G3 (Bethesda)">
        <title>Pichia sorbitophila, an interspecies yeast hybrid reveals early steps of genome resolution following polyploidization.</title>
        <authorList>
            <person name="Leh Louis V."/>
            <person name="Despons L."/>
            <person name="Friedrich A."/>
            <person name="Martin T."/>
            <person name="Durrens P."/>
            <person name="Casaregola S."/>
            <person name="Neuveglise C."/>
            <person name="Fairhead C."/>
            <person name="Marck C."/>
            <person name="Cruz J.A."/>
            <person name="Straub M.L."/>
            <person name="Kugler V."/>
            <person name="Sacerdot C."/>
            <person name="Uzunov Z."/>
            <person name="Thierry A."/>
            <person name="Weiss S."/>
            <person name="Bleykasten C."/>
            <person name="De Montigny J."/>
            <person name="Jacques N."/>
            <person name="Jung P."/>
            <person name="Lemaire M."/>
            <person name="Mallet S."/>
            <person name="Morel G."/>
            <person name="Richard G.F."/>
            <person name="Sarkar A."/>
            <person name="Savel G."/>
            <person name="Schacherer J."/>
            <person name="Seret M.L."/>
            <person name="Talla E."/>
            <person name="Samson G."/>
            <person name="Jubin C."/>
            <person name="Poulain J."/>
            <person name="Vacherie B."/>
            <person name="Barbe V."/>
            <person name="Pelletier E."/>
            <person name="Sherman D.J."/>
            <person name="Westhof E."/>
            <person name="Weissenbach J."/>
            <person name="Baret P.V."/>
            <person name="Wincker P."/>
            <person name="Gaillardin C."/>
            <person name="Dujon B."/>
            <person name="Souciet J.L."/>
        </authorList>
    </citation>
    <scope>NUCLEOTIDE SEQUENCE [LARGE SCALE GENOMIC DNA]</scope>
    <source>
        <strain evidence="3">ATCC MYA-4447 / BCRC 22081 / CBS 7064 / NBRC 10061 / NRRL Y-12695</strain>
    </source>
</reference>
<dbReference type="OrthoDB" id="3986620at2759"/>
<dbReference type="AlphaFoldDB" id="G8Y9N7"/>
<organism evidence="1 3">
    <name type="scientific">Pichia sorbitophila (strain ATCC MYA-4447 / BCRC 22081 / CBS 7064 / NBRC 10061 / NRRL Y-12695)</name>
    <name type="common">Hybrid yeast</name>
    <dbReference type="NCBI Taxonomy" id="559304"/>
    <lineage>
        <taxon>Eukaryota</taxon>
        <taxon>Fungi</taxon>
        <taxon>Dikarya</taxon>
        <taxon>Ascomycota</taxon>
        <taxon>Saccharomycotina</taxon>
        <taxon>Pichiomycetes</taxon>
        <taxon>Debaryomycetaceae</taxon>
        <taxon>Millerozyma</taxon>
    </lineage>
</organism>
<dbReference type="EMBL" id="FO082048">
    <property type="protein sequence ID" value="CCE84301.1"/>
    <property type="molecule type" value="Genomic_DNA"/>
</dbReference>
<dbReference type="Proteomes" id="UP000005222">
    <property type="component" value="Chromosome K"/>
</dbReference>
<evidence type="ECO:0000313" key="2">
    <source>
        <dbReference type="EMBL" id="CCE84301.1"/>
    </source>
</evidence>
<dbReference type="InParanoid" id="G8Y9N7"/>
<sequence>MKDIISMNIDDNTFLKDDRLFAIIPSDSADNNDASVASILKECQKESNFTKLIDLTYFLLQNNDSSIEDKLKVWEARLSLHLFNNDLSYAKSEAIQLNNALYLKENNNHPPNQPSPKMPIVQHNHPKQIVHTAVPVYPLPKNNDGAIEHTLLTLILRLKSSPNMNLVNDLYKLCYQLRLKSSTYSDKNLLLSRIINLSYNVMAVLLKSCNYSTLLNYIKSMRHDLKLQVKNNNISEKYKQCLSNISLMLILVTAHMLLEQKTPFEKVSSFVTNEYESMFESDINEATLTTFRDSAKNLQVDDSLGSSSPTLIDLLRTLQDPNQSFRILTSTLGIWDVYNVLGPKATDTEQNTEESSGGKINSVYDHVLSLWKTYPDKVFDLY</sequence>
<protein>
    <submittedName>
        <fullName evidence="1">Piso0_003842 protein</fullName>
    </submittedName>
</protein>